<keyword evidence="6 7" id="KW-0067">ATP-binding</keyword>
<organism evidence="10 11">
    <name type="scientific">Smittium simulii</name>
    <dbReference type="NCBI Taxonomy" id="133385"/>
    <lineage>
        <taxon>Eukaryota</taxon>
        <taxon>Fungi</taxon>
        <taxon>Fungi incertae sedis</taxon>
        <taxon>Zoopagomycota</taxon>
        <taxon>Kickxellomycotina</taxon>
        <taxon>Harpellomycetes</taxon>
        <taxon>Harpellales</taxon>
        <taxon>Legeriomycetaceae</taxon>
        <taxon>Smittium</taxon>
    </lineage>
</organism>
<accession>A0A2T9YKG7</accession>
<dbReference type="PANTHER" id="PTHR11584:SF369">
    <property type="entry name" value="MITOGEN-ACTIVATED PROTEIN KINASE KINASE KINASE 19-RELATED"/>
    <property type="match status" value="1"/>
</dbReference>
<keyword evidence="11" id="KW-1185">Reference proteome</keyword>
<feature type="binding site" evidence="7">
    <location>
        <position position="1816"/>
    </location>
    <ligand>
        <name>ATP</name>
        <dbReference type="ChEBI" id="CHEBI:30616"/>
    </ligand>
</feature>
<dbReference type="InterPro" id="IPR000719">
    <property type="entry name" value="Prot_kinase_dom"/>
</dbReference>
<feature type="compositionally biased region" description="Polar residues" evidence="8">
    <location>
        <begin position="326"/>
        <end position="337"/>
    </location>
</feature>
<evidence type="ECO:0000313" key="11">
    <source>
        <dbReference type="Proteomes" id="UP000245383"/>
    </source>
</evidence>
<feature type="compositionally biased region" description="Basic and acidic residues" evidence="8">
    <location>
        <begin position="366"/>
        <end position="377"/>
    </location>
</feature>
<evidence type="ECO:0000256" key="1">
    <source>
        <dbReference type="ARBA" id="ARBA00006529"/>
    </source>
</evidence>
<dbReference type="PROSITE" id="PS00107">
    <property type="entry name" value="PROTEIN_KINASE_ATP"/>
    <property type="match status" value="1"/>
</dbReference>
<feature type="compositionally biased region" description="Low complexity" evidence="8">
    <location>
        <begin position="298"/>
        <end position="313"/>
    </location>
</feature>
<reference evidence="10 11" key="1">
    <citation type="journal article" date="2018" name="MBio">
        <title>Comparative Genomics Reveals the Core Gene Toolbox for the Fungus-Insect Symbiosis.</title>
        <authorList>
            <person name="Wang Y."/>
            <person name="Stata M."/>
            <person name="Wang W."/>
            <person name="Stajich J.E."/>
            <person name="White M.M."/>
            <person name="Moncalvo J.M."/>
        </authorList>
    </citation>
    <scope>NUCLEOTIDE SEQUENCE [LARGE SCALE GENOMIC DNA]</scope>
    <source>
        <strain evidence="10 11">SWE-8-4</strain>
    </source>
</reference>
<feature type="region of interest" description="Disordered" evidence="8">
    <location>
        <begin position="988"/>
        <end position="1007"/>
    </location>
</feature>
<dbReference type="GO" id="GO:0004709">
    <property type="term" value="F:MAP kinase kinase kinase activity"/>
    <property type="evidence" value="ECO:0007669"/>
    <property type="project" value="UniProtKB-ARBA"/>
</dbReference>
<evidence type="ECO:0000256" key="8">
    <source>
        <dbReference type="SAM" id="MobiDB-lite"/>
    </source>
</evidence>
<dbReference type="PANTHER" id="PTHR11584">
    <property type="entry name" value="SERINE/THREONINE PROTEIN KINASE"/>
    <property type="match status" value="1"/>
</dbReference>
<proteinExistence type="inferred from homology"/>
<dbReference type="PROSITE" id="PS50011">
    <property type="entry name" value="PROTEIN_KINASE_DOM"/>
    <property type="match status" value="1"/>
</dbReference>
<dbReference type="FunFam" id="3.30.200.20:FF:000387">
    <property type="entry name" value="Serine/threonine-protein kinase STE11"/>
    <property type="match status" value="1"/>
</dbReference>
<dbReference type="GO" id="GO:0005524">
    <property type="term" value="F:ATP binding"/>
    <property type="evidence" value="ECO:0007669"/>
    <property type="project" value="UniProtKB-UniRule"/>
</dbReference>
<evidence type="ECO:0000313" key="10">
    <source>
        <dbReference type="EMBL" id="PVU92830.1"/>
    </source>
</evidence>
<keyword evidence="5" id="KW-0418">Kinase</keyword>
<feature type="region of interest" description="Disordered" evidence="8">
    <location>
        <begin position="399"/>
        <end position="427"/>
    </location>
</feature>
<dbReference type="OrthoDB" id="266718at2759"/>
<dbReference type="STRING" id="133385.A0A2T9YKG7"/>
<protein>
    <recommendedName>
        <fullName evidence="9">Protein kinase domain-containing protein</fullName>
    </recommendedName>
</protein>
<feature type="compositionally biased region" description="Polar residues" evidence="8">
    <location>
        <begin position="404"/>
        <end position="427"/>
    </location>
</feature>
<feature type="region of interest" description="Disordered" evidence="8">
    <location>
        <begin position="1487"/>
        <end position="1526"/>
    </location>
</feature>
<feature type="compositionally biased region" description="Polar residues" evidence="8">
    <location>
        <begin position="347"/>
        <end position="364"/>
    </location>
</feature>
<sequence length="2071" mass="234726">MDNSSLKAFRYEKVRTITGSISSSKSNLAIKASSSPLSARSNSNLKKIPKPKKNADFVWSKTEVLFWLQINKFSSFSSYFAQNEIHGLKFYQLSLSNINNIRKTANIEATDIEVNALYDLISSILKSNRGKILEMIYSDNLKAQNSTLSQESFISSTISQSFNNTDSSIFSRASSKTNTNNIKSNFTPAIQKTSKEYISSHIAKKSVLDTAENLSNNSSEYSLSKNAPEYYKNQQSSDFFPGIKFLENSNSKIFDNSFGSIKNSSFLALSSDSTDKKTSPLLKNSYMLNQNDNTPSTQSLNLFSNSQNSFPNLDPNSKFFTKKTNHTTPNSYSQINIKDTALDSKNVENQPSSFNIQNLPQPNNKSSDHSLSKKKSESSFKFSQLKVFDASPITESHLKDNYPLKSNNSGNSPHFFDQNTNRFDQPGTLYQNNNLISSKNVPRYFLHKPKTNLDLKIPSEPLSCISDHFNDSNLSSSYIKSSNGSKSSIISSNPFDNQKSNLDKKIFDSELVLRNTSIQNMDTEIDIDKQILLESNSTDHKSYPFIQNDSSLFDSIDMDDEMINRLELNMSLVYPSPISAATNQKPQLVSNSATDVINSLTNKQYKNTTLNKNEDILYTSMAHSDNNAYARYQDLTQDPNTLTADALATKSAPIEGSSIKNNFLSSSHLAFFDDLKKKHMDSNFLPNPFLVYNDKQHKSGSSSKNTFAPHLKHEKQNVIQSQLTSLNQAQNLDSNRDQRTSLYEIENLNQNMALNYNVIPKQKNLKNLNLSQSDSESNNENIAQASNFYLDNENYAVNKILNADFLSCVYKTIYLKIDELMENFIKINIDDCSSGNDVLNKIFDNFFYNNQTDDMVFSIYLLKSAGNSPELINGTSEIWDACLLASEYNPVQMLIKINSYKSDYNSISSVSANIDKPFSSLLFQNEIESSRSYLYNDNDSGSLGENSVEHAQNRFSFKVEIPRNKSSTSIKSRESRFSLEQGCEIYTSSDASSDTSSLPTTSRSNSTSNSFDYSYYLNYINNIGASPEQDFNDKYLLKPANFNTNYNSQDEILPNKSIRRSKSDFKIGQSLFANNFTNNLDSGEIRHIASFDNSLNINLNDYESTDNNQKELSLPAGARPKKSVNDDTSQLYLANISPVTETNKFENLRSKSTLGNSLEFYSNNSTNEITNKINQPRDEIISYKKNSLGNLDNNTAKDKLQKISFYEFFTPNNTKVNEKFKMNNTPAFKRNAMVYSSDVNKSDDQNKYFIDSSFNFNQLEKKQTRIVSHNTLNKVPLKHALDRPNARFIAADLDSFFPDHDFDQPVLETIKVPIEISSIYSLDDIINSDLSNFDIKPTNIDNNNPSTLSAKKFINTAFRKSLSFAFQQYRLPISLDYNEKNSPEYEDNTQDIKITFQNNAVLFNESNESQYIGVSPKPITYKNKKKSLLNITSQKITIPKSDFTMLQGPDYYATSSSNNSIISSEKYLTNLFSNLQFNTKYNEVENNDYSNNLKNNPQTQAKSEKSQNASRLSQVGMSVSRSRSLRQVIQETQLRRQISDTASKTQVQGPEPEYHSAHNELESYLKSNNINPDGSYEINAAQSSGSYQNEDLSRAGDQLQGYCDSDFNLTISSNKTHNISETNEYSDFVNQKQIKPTNSTKLWGLIPQELPPTKKDNRQFALNEQPHNTQSHITQQVPDYRTMISDVVRSTKNPEIAFKDMIYKLNNNKNDTHKLSEKLQVDLGIYRNSKIKKPQTTDSKNAVITHEYIFKRAISLMRKPVQQVRDELALNLFENVGLPEAPTKIQWLKGRLIGKGSFGHVYLALNVSTCEVIAVKQIKIPHFKKIERGLEIKRKKFIESLHSEISMLKDLDHVNIVQYLGFEIKDQLINIFLEYVSGGTIGSLIVQHGPLAEPVINSFLNQILLCLEYLHSRNIIHRDIKSANILVEENGICKLSDFGISKKSNLKAAYESKSRMSVQGSIFWMAPEIVKGENYSAKVDIWSLGCVFLEMWTGRRPWYGFDTVQVMFKLGESKNPPLSNDLLSDGLDFVKQALCVYPKKRSTAKELLKLKIAQPLENYSYNDYYESTFSG</sequence>
<name>A0A2T9YKG7_9FUNG</name>
<dbReference type="InterPro" id="IPR008271">
    <property type="entry name" value="Ser/Thr_kinase_AS"/>
</dbReference>
<comment type="similarity">
    <text evidence="1">Belongs to the protein kinase superfamily. STE Ser/Thr protein kinase family. MAP kinase kinase kinase subfamily.</text>
</comment>
<evidence type="ECO:0000256" key="4">
    <source>
        <dbReference type="ARBA" id="ARBA00022741"/>
    </source>
</evidence>
<comment type="caution">
    <text evidence="10">The sequence shown here is derived from an EMBL/GenBank/DDBJ whole genome shotgun (WGS) entry which is preliminary data.</text>
</comment>
<keyword evidence="2" id="KW-0723">Serine/threonine-protein kinase</keyword>
<dbReference type="Gene3D" id="1.10.510.10">
    <property type="entry name" value="Transferase(Phosphotransferase) domain 1"/>
    <property type="match status" value="1"/>
</dbReference>
<feature type="region of interest" description="Disordered" evidence="8">
    <location>
        <begin position="287"/>
        <end position="377"/>
    </location>
</feature>
<evidence type="ECO:0000256" key="6">
    <source>
        <dbReference type="ARBA" id="ARBA00022840"/>
    </source>
</evidence>
<keyword evidence="3" id="KW-0808">Transferase</keyword>
<evidence type="ECO:0000259" key="9">
    <source>
        <dbReference type="PROSITE" id="PS50011"/>
    </source>
</evidence>
<dbReference type="SUPFAM" id="SSF56112">
    <property type="entry name" value="Protein kinase-like (PK-like)"/>
    <property type="match status" value="1"/>
</dbReference>
<gene>
    <name evidence="10" type="ORF">BB561_003592</name>
</gene>
<keyword evidence="4 7" id="KW-0547">Nucleotide-binding</keyword>
<dbReference type="Proteomes" id="UP000245383">
    <property type="component" value="Unassembled WGS sequence"/>
</dbReference>
<dbReference type="InterPro" id="IPR017441">
    <property type="entry name" value="Protein_kinase_ATP_BS"/>
</dbReference>
<dbReference type="PROSITE" id="PS00108">
    <property type="entry name" value="PROTEIN_KINASE_ST"/>
    <property type="match status" value="1"/>
</dbReference>
<feature type="domain" description="Protein kinase" evidence="9">
    <location>
        <begin position="1787"/>
        <end position="2057"/>
    </location>
</feature>
<evidence type="ECO:0000256" key="2">
    <source>
        <dbReference type="ARBA" id="ARBA00022527"/>
    </source>
</evidence>
<feature type="compositionally biased region" description="Polar residues" evidence="8">
    <location>
        <begin position="287"/>
        <end position="297"/>
    </location>
</feature>
<dbReference type="InterPro" id="IPR011009">
    <property type="entry name" value="Kinase-like_dom_sf"/>
</dbReference>
<evidence type="ECO:0000256" key="7">
    <source>
        <dbReference type="PROSITE-ProRule" id="PRU10141"/>
    </source>
</evidence>
<dbReference type="Pfam" id="PF00069">
    <property type="entry name" value="Pkinase"/>
    <property type="match status" value="1"/>
</dbReference>
<dbReference type="SMART" id="SM00220">
    <property type="entry name" value="S_TKc"/>
    <property type="match status" value="1"/>
</dbReference>
<dbReference type="EMBL" id="MBFR01000148">
    <property type="protein sequence ID" value="PVU92830.1"/>
    <property type="molecule type" value="Genomic_DNA"/>
</dbReference>
<evidence type="ECO:0000256" key="3">
    <source>
        <dbReference type="ARBA" id="ARBA00022679"/>
    </source>
</evidence>
<evidence type="ECO:0000256" key="5">
    <source>
        <dbReference type="ARBA" id="ARBA00022777"/>
    </source>
</evidence>